<gene>
    <name evidence="1" type="ORF">BDV24DRAFT_141211</name>
</gene>
<proteinExistence type="predicted"/>
<protein>
    <submittedName>
        <fullName evidence="1">Uncharacterized protein</fullName>
    </submittedName>
</protein>
<sequence length="72" mass="8624">MICIARSPILRNILYLIRDTRTLYQDAIFLFLIICMPCAVRASNNSLLCLRRVTIYCYHEERHYKENWEAQA</sequence>
<organism evidence="1">
    <name type="scientific">Aspergillus arachidicola</name>
    <dbReference type="NCBI Taxonomy" id="656916"/>
    <lineage>
        <taxon>Eukaryota</taxon>
        <taxon>Fungi</taxon>
        <taxon>Dikarya</taxon>
        <taxon>Ascomycota</taxon>
        <taxon>Pezizomycotina</taxon>
        <taxon>Eurotiomycetes</taxon>
        <taxon>Eurotiomycetidae</taxon>
        <taxon>Eurotiales</taxon>
        <taxon>Aspergillaceae</taxon>
        <taxon>Aspergillus</taxon>
        <taxon>Aspergillus subgen. Circumdati</taxon>
    </lineage>
</organism>
<evidence type="ECO:0000313" key="1">
    <source>
        <dbReference type="EMBL" id="KAE8336751.1"/>
    </source>
</evidence>
<dbReference type="Proteomes" id="UP000325558">
    <property type="component" value="Unassembled WGS sequence"/>
</dbReference>
<accession>A0A5N6XUA0</accession>
<dbReference type="AlphaFoldDB" id="A0A5N6XUA0"/>
<reference evidence="1" key="1">
    <citation type="submission" date="2019-04" db="EMBL/GenBank/DDBJ databases">
        <title>Friends and foes A comparative genomics study of 23 Aspergillus species from section Flavi.</title>
        <authorList>
            <consortium name="DOE Joint Genome Institute"/>
            <person name="Kjaerbolling I."/>
            <person name="Vesth T."/>
            <person name="Frisvad J.C."/>
            <person name="Nybo J.L."/>
            <person name="Theobald S."/>
            <person name="Kildgaard S."/>
            <person name="Isbrandt T."/>
            <person name="Kuo A."/>
            <person name="Sato A."/>
            <person name="Lyhne E.K."/>
            <person name="Kogle M.E."/>
            <person name="Wiebenga A."/>
            <person name="Kun R.S."/>
            <person name="Lubbers R.J."/>
            <person name="Makela M.R."/>
            <person name="Barry K."/>
            <person name="Chovatia M."/>
            <person name="Clum A."/>
            <person name="Daum C."/>
            <person name="Haridas S."/>
            <person name="He G."/>
            <person name="LaButti K."/>
            <person name="Lipzen A."/>
            <person name="Mondo S."/>
            <person name="Riley R."/>
            <person name="Salamov A."/>
            <person name="Simmons B.A."/>
            <person name="Magnuson J.K."/>
            <person name="Henrissat B."/>
            <person name="Mortensen U.H."/>
            <person name="Larsen T.O."/>
            <person name="Devries R.P."/>
            <person name="Grigoriev I.V."/>
            <person name="Machida M."/>
            <person name="Baker S.E."/>
            <person name="Andersen M.R."/>
        </authorList>
    </citation>
    <scope>NUCLEOTIDE SEQUENCE</scope>
    <source>
        <strain evidence="1">CBS 117612</strain>
    </source>
</reference>
<dbReference type="EMBL" id="ML737190">
    <property type="protein sequence ID" value="KAE8336751.1"/>
    <property type="molecule type" value="Genomic_DNA"/>
</dbReference>
<name>A0A5N6XUA0_9EURO</name>